<evidence type="ECO:0000313" key="3">
    <source>
        <dbReference type="Proteomes" id="UP001329825"/>
    </source>
</evidence>
<dbReference type="GeneID" id="87955057"/>
<dbReference type="Proteomes" id="UP001329825">
    <property type="component" value="Chromosome 3"/>
</dbReference>
<organism evidence="2 3">
    <name type="scientific">Kwoniella shivajii</name>
    <dbReference type="NCBI Taxonomy" id="564305"/>
    <lineage>
        <taxon>Eukaryota</taxon>
        <taxon>Fungi</taxon>
        <taxon>Dikarya</taxon>
        <taxon>Basidiomycota</taxon>
        <taxon>Agaricomycotina</taxon>
        <taxon>Tremellomycetes</taxon>
        <taxon>Tremellales</taxon>
        <taxon>Cryptococcaceae</taxon>
        <taxon>Kwoniella</taxon>
    </lineage>
</organism>
<evidence type="ECO:0000313" key="2">
    <source>
        <dbReference type="EMBL" id="WRT65975.1"/>
    </source>
</evidence>
<evidence type="ECO:0000259" key="1">
    <source>
        <dbReference type="Pfam" id="PF01636"/>
    </source>
</evidence>
<accession>A0ABZ1CXT0</accession>
<dbReference type="PANTHER" id="PTHR21310">
    <property type="entry name" value="AMINOGLYCOSIDE PHOSPHOTRANSFERASE-RELATED-RELATED"/>
    <property type="match status" value="1"/>
</dbReference>
<dbReference type="RefSeq" id="XP_062790715.1">
    <property type="nucleotide sequence ID" value="XM_062934664.1"/>
</dbReference>
<reference evidence="2 3" key="1">
    <citation type="submission" date="2024-01" db="EMBL/GenBank/DDBJ databases">
        <title>Comparative genomics of Cryptococcus and Kwoniella reveals pathogenesis evolution and contrasting modes of karyotype evolution via chromosome fusion or intercentromeric recombination.</title>
        <authorList>
            <person name="Coelho M.A."/>
            <person name="David-Palma M."/>
            <person name="Shea T."/>
            <person name="Bowers K."/>
            <person name="McGinley-Smith S."/>
            <person name="Mohammad A.W."/>
            <person name="Gnirke A."/>
            <person name="Yurkov A.M."/>
            <person name="Nowrousian M."/>
            <person name="Sun S."/>
            <person name="Cuomo C.A."/>
            <person name="Heitman J."/>
        </authorList>
    </citation>
    <scope>NUCLEOTIDE SEQUENCE [LARGE SCALE GENOMIC DNA]</scope>
    <source>
        <strain evidence="2">CBS 11374</strain>
    </source>
</reference>
<feature type="domain" description="Aminoglycoside phosphotransferase" evidence="1">
    <location>
        <begin position="32"/>
        <end position="255"/>
    </location>
</feature>
<keyword evidence="3" id="KW-1185">Reference proteome</keyword>
<dbReference type="InterPro" id="IPR051678">
    <property type="entry name" value="AGP_Transferase"/>
</dbReference>
<dbReference type="InterPro" id="IPR011009">
    <property type="entry name" value="Kinase-like_dom_sf"/>
</dbReference>
<dbReference type="InterPro" id="IPR002575">
    <property type="entry name" value="Aminoglycoside_PTrfase"/>
</dbReference>
<protein>
    <recommendedName>
        <fullName evidence="1">Aminoglycoside phosphotransferase domain-containing protein</fullName>
    </recommendedName>
</protein>
<proteinExistence type="predicted"/>
<sequence length="383" mass="43358">MYNGVNIHFPIIFDDGIKWLLRVRQSHNGNPPIGIQEVVIASEVTVLNILNNGGVPVPKAWLNPQHGDRTEESSAAGVGALQYFFYEFLPGPKLKVTRRGDDALWNPGTKIRKFIEDFAKIQIKMSNIPISANLIGCPVSPLGDNTKLIVGPLTSCRCLNMLDPPYFPGPFRTNQDRYLAQINTALSHIVNGHLCQKAPLDGYLWHLQLKELVQNCTELDKEFDQVFIRHADAKEDQFMGDEDGSISGVLDWEWAYVTTKEKAFSSPVFCFHHNKYFGSSMDLVPAEQLLVHAYERFGRSDLADCVRNGKIYQRLSHIGTFDQQICRQSAILKTFAKFKPEGFDPPNRVGEKWRLYLANRYHTDPCLPEMIARAGWESEKASC</sequence>
<dbReference type="EMBL" id="CP141883">
    <property type="protein sequence ID" value="WRT65975.1"/>
    <property type="molecule type" value="Genomic_DNA"/>
</dbReference>
<gene>
    <name evidence="2" type="ORF">IL334_002926</name>
</gene>
<dbReference type="SUPFAM" id="SSF56112">
    <property type="entry name" value="Protein kinase-like (PK-like)"/>
    <property type="match status" value="1"/>
</dbReference>
<dbReference type="PANTHER" id="PTHR21310:SF15">
    <property type="entry name" value="AMINOGLYCOSIDE PHOSPHOTRANSFERASE DOMAIN-CONTAINING PROTEIN"/>
    <property type="match status" value="1"/>
</dbReference>
<dbReference type="Pfam" id="PF01636">
    <property type="entry name" value="APH"/>
    <property type="match status" value="1"/>
</dbReference>
<name>A0ABZ1CXT0_9TREE</name>